<proteinExistence type="predicted"/>
<dbReference type="PROSITE" id="PS51384">
    <property type="entry name" value="FAD_FR"/>
    <property type="match status" value="1"/>
</dbReference>
<name>A0A942T733_9BACI</name>
<feature type="domain" description="FAD-binding FR-type" evidence="1">
    <location>
        <begin position="12"/>
        <end position="149"/>
    </location>
</feature>
<accession>A0A942T733</accession>
<dbReference type="Pfam" id="PF08021">
    <property type="entry name" value="FAD_binding_9"/>
    <property type="match status" value="1"/>
</dbReference>
<evidence type="ECO:0000259" key="1">
    <source>
        <dbReference type="PROSITE" id="PS51384"/>
    </source>
</evidence>
<dbReference type="PANTHER" id="PTHR30157">
    <property type="entry name" value="FERRIC REDUCTASE, NADPH-DEPENDENT"/>
    <property type="match status" value="1"/>
</dbReference>
<dbReference type="InterPro" id="IPR007037">
    <property type="entry name" value="SIP_rossman_dom"/>
</dbReference>
<gene>
    <name evidence="2" type="ORF">KHB02_39175</name>
</gene>
<dbReference type="EMBL" id="JAGYPE010000008">
    <property type="protein sequence ID" value="MBS4187399.1"/>
    <property type="molecule type" value="Genomic_DNA"/>
</dbReference>
<dbReference type="InterPro" id="IPR017927">
    <property type="entry name" value="FAD-bd_FR_type"/>
</dbReference>
<sequence length="280" mass="30882">MAKTPRLLPENPRMFRARVLRSERYTPSMQRVTVTGDDLHEFGYLGFDHWFRLFLHLPHQPAFRLPEFEGAGWWQPYLAMPDAERPHCANYTVAAYRLLPDGSAEMDIDFVVHTDDAGELEGGAAIWACAARPGDQLAMLDQGLIFDLPEDASEVIVAAEETGLPAVVGIAASLPRDAVGHIVQEVPTRADVRELDAPDGVVVTWVVRDEQPDAHAVPGRAALDALCRIVPRDELGYAFVVGESGLATGGRRHLHRAGLPKSRITFSGFWKHEARKPVPA</sequence>
<dbReference type="InterPro" id="IPR039374">
    <property type="entry name" value="SIP_fam"/>
</dbReference>
<organism evidence="2">
    <name type="scientific">Neobacillus citreus</name>
    <dbReference type="NCBI Taxonomy" id="2833578"/>
    <lineage>
        <taxon>Bacteria</taxon>
        <taxon>Bacillati</taxon>
        <taxon>Bacillota</taxon>
        <taxon>Bacilli</taxon>
        <taxon>Bacillales</taxon>
        <taxon>Bacillaceae</taxon>
        <taxon>Neobacillus</taxon>
    </lineage>
</organism>
<dbReference type="InterPro" id="IPR039261">
    <property type="entry name" value="FNR_nucleotide-bd"/>
</dbReference>
<dbReference type="CDD" id="cd06193">
    <property type="entry name" value="siderophore_interacting"/>
    <property type="match status" value="1"/>
</dbReference>
<dbReference type="GO" id="GO:0016491">
    <property type="term" value="F:oxidoreductase activity"/>
    <property type="evidence" value="ECO:0007669"/>
    <property type="project" value="InterPro"/>
</dbReference>
<dbReference type="AlphaFoldDB" id="A0A942T733"/>
<comment type="caution">
    <text evidence="2">The sequence shown here is derived from an EMBL/GenBank/DDBJ whole genome shotgun (WGS) entry which is preliminary data.</text>
</comment>
<dbReference type="Pfam" id="PF04954">
    <property type="entry name" value="SIP"/>
    <property type="match status" value="1"/>
</dbReference>
<dbReference type="InterPro" id="IPR013113">
    <property type="entry name" value="SIP_FAD-bd"/>
</dbReference>
<evidence type="ECO:0000313" key="2">
    <source>
        <dbReference type="EMBL" id="MBS4187399.1"/>
    </source>
</evidence>
<dbReference type="PANTHER" id="PTHR30157:SF0">
    <property type="entry name" value="NADPH-DEPENDENT FERRIC-CHELATE REDUCTASE"/>
    <property type="match status" value="1"/>
</dbReference>
<protein>
    <submittedName>
        <fullName evidence="2">Siderophore-interacting protein</fullName>
    </submittedName>
</protein>
<reference evidence="2" key="1">
    <citation type="submission" date="2021-05" db="EMBL/GenBank/DDBJ databases">
        <title>Novel Bacillus species.</title>
        <authorList>
            <person name="Liu G."/>
        </authorList>
    </citation>
    <scope>NUCLEOTIDE SEQUENCE</scope>
    <source>
        <strain evidence="2">FJAT-50051</strain>
    </source>
</reference>
<dbReference type="Gene3D" id="3.40.50.80">
    <property type="entry name" value="Nucleotide-binding domain of ferredoxin-NADP reductase (FNR) module"/>
    <property type="match status" value="1"/>
</dbReference>
<dbReference type="Gene3D" id="2.40.30.10">
    <property type="entry name" value="Translation factors"/>
    <property type="match status" value="1"/>
</dbReference>